<dbReference type="GO" id="GO:0003677">
    <property type="term" value="F:DNA binding"/>
    <property type="evidence" value="ECO:0007669"/>
    <property type="project" value="InterPro"/>
</dbReference>
<evidence type="ECO:0000313" key="2">
    <source>
        <dbReference type="Proteomes" id="UP000036938"/>
    </source>
</evidence>
<sequence length="218" mass="24872">MNSDEKQRIEQSLYLLNEHYDAFFSVSKIAQETGHPVPMDTRGWSQILVSVLTGIKGLERKKGADLDDGSDVKGANTWEAIDTPRFNGVIKAGTHASHSDSLDYLDTMPFLFFVLWDVSALGKHRCRIWTVRPQVDPIFRDMCSGWYEARADGRIKSTNFQLHPPRGKDTNDIRNTFGNLTYPILFCAEREQEKFTLKSYDYDVMLNGLCVHTEATML</sequence>
<dbReference type="Proteomes" id="UP000036938">
    <property type="component" value="Unassembled WGS sequence"/>
</dbReference>
<keyword evidence="2" id="KW-1185">Reference proteome</keyword>
<dbReference type="GO" id="GO:0009036">
    <property type="term" value="F:type II site-specific deoxyribonuclease activity"/>
    <property type="evidence" value="ECO:0007669"/>
    <property type="project" value="InterPro"/>
</dbReference>
<reference evidence="1 2" key="1">
    <citation type="journal article" date="2015" name="Int. J. Syst. Evol. Microbiol.">
        <title>Aestuariivita atlantica sp. nov., isolated from deep sea sediment of the Atlantic Ocean.</title>
        <authorList>
            <person name="Li G."/>
            <person name="Lai Q."/>
            <person name="Du Y."/>
            <person name="Liu X."/>
            <person name="Sun F."/>
            <person name="Shao Z."/>
        </authorList>
    </citation>
    <scope>NUCLEOTIDE SEQUENCE [LARGE SCALE GENOMIC DNA]</scope>
    <source>
        <strain evidence="1 2">22II-S11-z3</strain>
    </source>
</reference>
<accession>A0A0L1JJ76</accession>
<proteinExistence type="predicted"/>
<dbReference type="RefSeq" id="WP_050532812.1">
    <property type="nucleotide sequence ID" value="NZ_AQQZ01000029.1"/>
</dbReference>
<name>A0A0L1JJ76_9RHOB</name>
<dbReference type="EMBL" id="AQQZ01000029">
    <property type="protein sequence ID" value="KNG91819.1"/>
    <property type="molecule type" value="Genomic_DNA"/>
</dbReference>
<dbReference type="Pfam" id="PF09567">
    <property type="entry name" value="RE_MamI"/>
    <property type="match status" value="1"/>
</dbReference>
<comment type="caution">
    <text evidence="1">The sequence shown here is derived from an EMBL/GenBank/DDBJ whole genome shotgun (WGS) entry which is preliminary data.</text>
</comment>
<dbReference type="GO" id="GO:0009307">
    <property type="term" value="P:DNA restriction-modification system"/>
    <property type="evidence" value="ECO:0007669"/>
    <property type="project" value="InterPro"/>
</dbReference>
<evidence type="ECO:0000313" key="1">
    <source>
        <dbReference type="EMBL" id="KNG91819.1"/>
    </source>
</evidence>
<organism evidence="1 2">
    <name type="scientific">Pseudaestuariivita atlantica</name>
    <dbReference type="NCBI Taxonomy" id="1317121"/>
    <lineage>
        <taxon>Bacteria</taxon>
        <taxon>Pseudomonadati</taxon>
        <taxon>Pseudomonadota</taxon>
        <taxon>Alphaproteobacteria</taxon>
        <taxon>Rhodobacterales</taxon>
        <taxon>Paracoccaceae</taxon>
        <taxon>Pseudaestuariivita</taxon>
    </lineage>
</organism>
<protein>
    <submittedName>
        <fullName evidence="1">Uncharacterized protein</fullName>
    </submittedName>
</protein>
<dbReference type="OrthoDB" id="6636843at2"/>
<dbReference type="AlphaFoldDB" id="A0A0L1JJ76"/>
<dbReference type="InterPro" id="IPR019067">
    <property type="entry name" value="Restrct_endonuc_II_MamI"/>
</dbReference>
<gene>
    <name evidence="1" type="ORF">ATO11_20715</name>
</gene>